<dbReference type="AlphaFoldDB" id="A0AAW1PBC6"/>
<feature type="compositionally biased region" description="Basic and acidic residues" evidence="1">
    <location>
        <begin position="45"/>
        <end position="74"/>
    </location>
</feature>
<protein>
    <submittedName>
        <fullName evidence="2">Uncharacterized protein</fullName>
    </submittedName>
</protein>
<gene>
    <name evidence="2" type="ORF">WJX73_006489</name>
</gene>
<keyword evidence="3" id="KW-1185">Reference proteome</keyword>
<feature type="compositionally biased region" description="Basic residues" evidence="1">
    <location>
        <begin position="27"/>
        <end position="44"/>
    </location>
</feature>
<sequence length="322" mass="35571">MSLTLWPCVNFDSRPACEHPAKSATQRSRHFSRPVHRRPCRPQRAKNDDAEDRQLSERLRNAESEAKELRRQLDAARQTAGTATEEPGKQSDAPTQQRRSRIDGADLKREGLFSGRSANWLDESGISSAFRAKGPVEAVATITQDEAAVVKRRLLIGLGLAAGATALALIPTDSLRLSKPSKPLFLYLVPIVRSQELLMDLEDIVGNGRWDELEPAMARIQGSPTNLVQNLRDAAVSLTNGRSKDQAGTVIRQIVDDLDAIDYRQYYSSVKRRGANTGAENQQFADFSVRAVKSVRAHIKEFLALMPASDVSQAREAAQSMQ</sequence>
<proteinExistence type="predicted"/>
<evidence type="ECO:0000313" key="3">
    <source>
        <dbReference type="Proteomes" id="UP001465755"/>
    </source>
</evidence>
<dbReference type="EMBL" id="JALJOQ010000042">
    <property type="protein sequence ID" value="KAK9805759.1"/>
    <property type="molecule type" value="Genomic_DNA"/>
</dbReference>
<evidence type="ECO:0000256" key="1">
    <source>
        <dbReference type="SAM" id="MobiDB-lite"/>
    </source>
</evidence>
<evidence type="ECO:0000313" key="2">
    <source>
        <dbReference type="EMBL" id="KAK9805759.1"/>
    </source>
</evidence>
<accession>A0AAW1PBC6</accession>
<organism evidence="2 3">
    <name type="scientific">Symbiochloris irregularis</name>
    <dbReference type="NCBI Taxonomy" id="706552"/>
    <lineage>
        <taxon>Eukaryota</taxon>
        <taxon>Viridiplantae</taxon>
        <taxon>Chlorophyta</taxon>
        <taxon>core chlorophytes</taxon>
        <taxon>Trebouxiophyceae</taxon>
        <taxon>Trebouxiales</taxon>
        <taxon>Trebouxiaceae</taxon>
        <taxon>Symbiochloris</taxon>
    </lineage>
</organism>
<reference evidence="2 3" key="1">
    <citation type="journal article" date="2024" name="Nat. Commun.">
        <title>Phylogenomics reveals the evolutionary origins of lichenization in chlorophyte algae.</title>
        <authorList>
            <person name="Puginier C."/>
            <person name="Libourel C."/>
            <person name="Otte J."/>
            <person name="Skaloud P."/>
            <person name="Haon M."/>
            <person name="Grisel S."/>
            <person name="Petersen M."/>
            <person name="Berrin J.G."/>
            <person name="Delaux P.M."/>
            <person name="Dal Grande F."/>
            <person name="Keller J."/>
        </authorList>
    </citation>
    <scope>NUCLEOTIDE SEQUENCE [LARGE SCALE GENOMIC DNA]</scope>
    <source>
        <strain evidence="2 3">SAG 2036</strain>
    </source>
</reference>
<feature type="region of interest" description="Disordered" evidence="1">
    <location>
        <begin position="14"/>
        <end position="106"/>
    </location>
</feature>
<name>A0AAW1PBC6_9CHLO</name>
<dbReference type="Proteomes" id="UP001465755">
    <property type="component" value="Unassembled WGS sequence"/>
</dbReference>
<comment type="caution">
    <text evidence="2">The sequence shown here is derived from an EMBL/GenBank/DDBJ whole genome shotgun (WGS) entry which is preliminary data.</text>
</comment>